<feature type="compositionally biased region" description="Polar residues" evidence="1">
    <location>
        <begin position="1"/>
        <end position="13"/>
    </location>
</feature>
<dbReference type="EMBL" id="AACB03000003">
    <property type="protein sequence ID" value="KAE8302770.1"/>
    <property type="molecule type" value="Genomic_DNA"/>
</dbReference>
<dbReference type="RefSeq" id="XP_001706305.1">
    <property type="nucleotide sequence ID" value="XM_001706253.1"/>
</dbReference>
<feature type="region of interest" description="Disordered" evidence="1">
    <location>
        <begin position="1"/>
        <end position="20"/>
    </location>
</feature>
<reference evidence="2 3" key="1">
    <citation type="journal article" date="2007" name="Science">
        <title>Genomic minimalism in the early diverging intestinal parasite Giardia lamblia.</title>
        <authorList>
            <person name="Morrison H.G."/>
            <person name="McArthur A.G."/>
            <person name="Gillin F.D."/>
            <person name="Aley S.B."/>
            <person name="Adam R.D."/>
            <person name="Olsen G.J."/>
            <person name="Best A.A."/>
            <person name="Cande W.Z."/>
            <person name="Chen F."/>
            <person name="Cipriano M.J."/>
            <person name="Davids B.J."/>
            <person name="Dawson S.C."/>
            <person name="Elmendorf H.G."/>
            <person name="Hehl A.B."/>
            <person name="Holder M.E."/>
            <person name="Huse S.M."/>
            <person name="Kim U.U."/>
            <person name="Lasek-Nesselquist E."/>
            <person name="Manning G."/>
            <person name="Nigam A."/>
            <person name="Nixon J.E."/>
            <person name="Palm D."/>
            <person name="Passamaneck N.E."/>
            <person name="Prabhu A."/>
            <person name="Reich C.I."/>
            <person name="Reiner D.S."/>
            <person name="Samuelson J."/>
            <person name="Svard S.G."/>
            <person name="Sogin M.L."/>
        </authorList>
    </citation>
    <scope>NUCLEOTIDE SEQUENCE [LARGE SCALE GENOMIC DNA]</scope>
    <source>
        <strain evidence="2 3">WB C6</strain>
    </source>
</reference>
<proteinExistence type="predicted"/>
<evidence type="ECO:0000313" key="2">
    <source>
        <dbReference type="EMBL" id="KAE8302770.1"/>
    </source>
</evidence>
<accession>A8BLJ1</accession>
<name>A8BLJ1_GIAIC</name>
<dbReference type="Proteomes" id="UP000001548">
    <property type="component" value="Unassembled WGS sequence"/>
</dbReference>
<evidence type="ECO:0000256" key="1">
    <source>
        <dbReference type="SAM" id="MobiDB-lite"/>
    </source>
</evidence>
<comment type="caution">
    <text evidence="2">The sequence shown here is derived from an EMBL/GenBank/DDBJ whole genome shotgun (WGS) entry which is preliminary data.</text>
</comment>
<organism evidence="2 3">
    <name type="scientific">Giardia intestinalis (strain ATCC 50803 / WB clone C6)</name>
    <name type="common">Giardia lamblia</name>
    <dbReference type="NCBI Taxonomy" id="184922"/>
    <lineage>
        <taxon>Eukaryota</taxon>
        <taxon>Metamonada</taxon>
        <taxon>Diplomonadida</taxon>
        <taxon>Hexamitidae</taxon>
        <taxon>Giardiinae</taxon>
        <taxon>Giardia</taxon>
    </lineage>
</organism>
<dbReference type="GeneID" id="5699193"/>
<sequence>MQLSKDLNPTGTLQLPPKLEARYMEPKEQKRLQEGISLGSHLQSRLHLERKVRPATAEQIEIELRKSLMRPEYAPCTSVPRAAQIVLGLDDHVSFDFCSSRFSESLTTRDGRPL</sequence>
<dbReference type="AlphaFoldDB" id="A8BLJ1"/>
<evidence type="ECO:0000313" key="3">
    <source>
        <dbReference type="Proteomes" id="UP000001548"/>
    </source>
</evidence>
<dbReference type="KEGG" id="gla:GL50803_009004"/>
<gene>
    <name evidence="2" type="ORF">GL50803_009004</name>
</gene>
<dbReference type="OMA" id="RYMEPKE"/>
<keyword evidence="3" id="KW-1185">Reference proteome</keyword>
<dbReference type="HOGENOM" id="CLU_2125797_0_0_1"/>
<dbReference type="VEuPathDB" id="GiardiaDB:GL50803_9004"/>
<protein>
    <submittedName>
        <fullName evidence="2">Uncharacterized protein</fullName>
    </submittedName>
</protein>